<accession>A0AA86T3Q5</accession>
<protein>
    <recommendedName>
        <fullName evidence="3">Gag-pol polyprotein</fullName>
    </recommendedName>
</protein>
<evidence type="ECO:0008006" key="3">
    <source>
        <dbReference type="Google" id="ProtNLM"/>
    </source>
</evidence>
<gene>
    <name evidence="1" type="ORF">AYBTSS11_LOCUS23012</name>
</gene>
<reference evidence="1" key="1">
    <citation type="submission" date="2023-10" db="EMBL/GenBank/DDBJ databases">
        <authorList>
            <person name="Domelevo Entfellner J.-B."/>
        </authorList>
    </citation>
    <scope>NUCLEOTIDE SEQUENCE</scope>
</reference>
<dbReference type="Gramene" id="rna-AYBTSS11_LOCUS23012">
    <property type="protein sequence ID" value="CAJ1971015.1"/>
    <property type="gene ID" value="gene-AYBTSS11_LOCUS23012"/>
</dbReference>
<keyword evidence="2" id="KW-1185">Reference proteome</keyword>
<evidence type="ECO:0000313" key="1">
    <source>
        <dbReference type="EMBL" id="CAJ1971015.1"/>
    </source>
</evidence>
<dbReference type="Proteomes" id="UP001189624">
    <property type="component" value="Chromosome 8"/>
</dbReference>
<evidence type="ECO:0000313" key="2">
    <source>
        <dbReference type="Proteomes" id="UP001189624"/>
    </source>
</evidence>
<name>A0AA86T3Q5_9FABA</name>
<dbReference type="EMBL" id="OY731405">
    <property type="protein sequence ID" value="CAJ1971015.1"/>
    <property type="molecule type" value="Genomic_DNA"/>
</dbReference>
<dbReference type="AlphaFoldDB" id="A0AA86T3Q5"/>
<organism evidence="1 2">
    <name type="scientific">Sphenostylis stenocarpa</name>
    <dbReference type="NCBI Taxonomy" id="92480"/>
    <lineage>
        <taxon>Eukaryota</taxon>
        <taxon>Viridiplantae</taxon>
        <taxon>Streptophyta</taxon>
        <taxon>Embryophyta</taxon>
        <taxon>Tracheophyta</taxon>
        <taxon>Spermatophyta</taxon>
        <taxon>Magnoliopsida</taxon>
        <taxon>eudicotyledons</taxon>
        <taxon>Gunneridae</taxon>
        <taxon>Pentapetalae</taxon>
        <taxon>rosids</taxon>
        <taxon>fabids</taxon>
        <taxon>Fabales</taxon>
        <taxon>Fabaceae</taxon>
        <taxon>Papilionoideae</taxon>
        <taxon>50 kb inversion clade</taxon>
        <taxon>NPAAA clade</taxon>
        <taxon>indigoferoid/millettioid clade</taxon>
        <taxon>Phaseoleae</taxon>
        <taxon>Sphenostylis</taxon>
    </lineage>
</organism>
<sequence>MAAMKSAEEEMFERAVVVKVLRILNAKFNMNFVAIKESKNLDLLKLEELHGSLEAHE</sequence>
<proteinExistence type="predicted"/>